<evidence type="ECO:0000313" key="2">
    <source>
        <dbReference type="EMBL" id="PVI02432.1"/>
    </source>
</evidence>
<gene>
    <name evidence="2" type="ORF">DM02DRAFT_670582</name>
</gene>
<dbReference type="InterPro" id="IPR029033">
    <property type="entry name" value="His_PPase_superfam"/>
</dbReference>
<dbReference type="Pfam" id="PF00300">
    <property type="entry name" value="His_Phos_1"/>
    <property type="match status" value="1"/>
</dbReference>
<feature type="compositionally biased region" description="Polar residues" evidence="1">
    <location>
        <begin position="248"/>
        <end position="260"/>
    </location>
</feature>
<feature type="compositionally biased region" description="Low complexity" evidence="1">
    <location>
        <begin position="232"/>
        <end position="247"/>
    </location>
</feature>
<dbReference type="SUPFAM" id="SSF53254">
    <property type="entry name" value="Phosphoglycerate mutase-like"/>
    <property type="match status" value="1"/>
</dbReference>
<evidence type="ECO:0000313" key="3">
    <source>
        <dbReference type="Proteomes" id="UP000244855"/>
    </source>
</evidence>
<dbReference type="AlphaFoldDB" id="A0A2V1DWX5"/>
<dbReference type="EMBL" id="KZ805343">
    <property type="protein sequence ID" value="PVI02432.1"/>
    <property type="molecule type" value="Genomic_DNA"/>
</dbReference>
<feature type="compositionally biased region" description="Basic residues" evidence="1">
    <location>
        <begin position="436"/>
        <end position="456"/>
    </location>
</feature>
<dbReference type="Proteomes" id="UP000244855">
    <property type="component" value="Unassembled WGS sequence"/>
</dbReference>
<sequence>MGKPRMIILVRHAQSEGNKNRDIHQFIPDHRVKLTAHGRGQAEEAGRQLRSLLKPDDTIQFFTSPYRRTRETTEGILKTLTSDDPTPSPFPRHKIKVFEEPRLREQDFGNFQPCSAEMERMWQERADYGHFFYRIPDGESAADAYDRVSGFNESLWRQFGDEDFPSVCVLVTHGMMTRVFLMKWYHWSVEYFEDLRNVNHCEFIIMKQSETNGKYILQNELRTWSDLKRRSAAAAPGNGNATGTPTTSRTNTLANGDSSPTIPVRRWGGCINGCNHDKMNWPRRIMRKNTAEFLSSQPVTLPPAILDGEKEDHPIAAQEADHTSTVTKEPSSLPNKPIRRTSTKTAPAPTMPLTPASPNDASDDLSSSDDTQGVLSSEEAPAADSSSPLHPPSSRTTQNSAPRTAAIMRHLHPPHSPQPGEGFSDDSDYFPGMQYLHRHHHHHHSSPGKPRVRASSKGRSQQLKETKAARKQTEKGWMEQSGMGTGARADTLGDGEELSDVPTTTKPVPSIDGTLAAANSTTPNTNKPILREALKGDMIVEHSEEERADGTDEVDVKAREGKLADKDVDEAKAREQRSLDEVY</sequence>
<feature type="compositionally biased region" description="Polar residues" evidence="1">
    <location>
        <begin position="323"/>
        <end position="334"/>
    </location>
</feature>
<dbReference type="Gene3D" id="3.40.50.1240">
    <property type="entry name" value="Phosphoglycerate mutase-like"/>
    <property type="match status" value="1"/>
</dbReference>
<keyword evidence="3" id="KW-1185">Reference proteome</keyword>
<feature type="compositionally biased region" description="Low complexity" evidence="1">
    <location>
        <begin position="368"/>
        <end position="388"/>
    </location>
</feature>
<feature type="region of interest" description="Disordered" evidence="1">
    <location>
        <begin position="319"/>
        <end position="583"/>
    </location>
</feature>
<proteinExistence type="predicted"/>
<feature type="compositionally biased region" description="Polar residues" evidence="1">
    <location>
        <begin position="517"/>
        <end position="527"/>
    </location>
</feature>
<feature type="compositionally biased region" description="Low complexity" evidence="1">
    <location>
        <begin position="345"/>
        <end position="360"/>
    </location>
</feature>
<feature type="compositionally biased region" description="Polar residues" evidence="1">
    <location>
        <begin position="393"/>
        <end position="402"/>
    </location>
</feature>
<dbReference type="OrthoDB" id="10261749at2759"/>
<dbReference type="CDD" id="cd07067">
    <property type="entry name" value="HP_PGM_like"/>
    <property type="match status" value="1"/>
</dbReference>
<evidence type="ECO:0000256" key="1">
    <source>
        <dbReference type="SAM" id="MobiDB-lite"/>
    </source>
</evidence>
<feature type="compositionally biased region" description="Basic and acidic residues" evidence="1">
    <location>
        <begin position="462"/>
        <end position="477"/>
    </location>
</feature>
<accession>A0A2V1DWX5</accession>
<dbReference type="InterPro" id="IPR052765">
    <property type="entry name" value="PGM-Related"/>
</dbReference>
<dbReference type="InterPro" id="IPR013078">
    <property type="entry name" value="His_Pase_superF_clade-1"/>
</dbReference>
<dbReference type="SMART" id="SM00855">
    <property type="entry name" value="PGAM"/>
    <property type="match status" value="1"/>
</dbReference>
<dbReference type="STRING" id="97972.A0A2V1DWX5"/>
<dbReference type="PANTHER" id="PTHR46192">
    <property type="entry name" value="BROAD-RANGE ACID PHOSPHATASE DET1"/>
    <property type="match status" value="1"/>
</dbReference>
<protein>
    <submittedName>
        <fullName evidence="2">Phosphoglycerate mutase-like protein</fullName>
    </submittedName>
</protein>
<feature type="region of interest" description="Disordered" evidence="1">
    <location>
        <begin position="232"/>
        <end position="260"/>
    </location>
</feature>
<organism evidence="2 3">
    <name type="scientific">Periconia macrospinosa</name>
    <dbReference type="NCBI Taxonomy" id="97972"/>
    <lineage>
        <taxon>Eukaryota</taxon>
        <taxon>Fungi</taxon>
        <taxon>Dikarya</taxon>
        <taxon>Ascomycota</taxon>
        <taxon>Pezizomycotina</taxon>
        <taxon>Dothideomycetes</taxon>
        <taxon>Pleosporomycetidae</taxon>
        <taxon>Pleosporales</taxon>
        <taxon>Massarineae</taxon>
        <taxon>Periconiaceae</taxon>
        <taxon>Periconia</taxon>
    </lineage>
</organism>
<feature type="compositionally biased region" description="Basic and acidic residues" evidence="1">
    <location>
        <begin position="529"/>
        <end position="583"/>
    </location>
</feature>
<name>A0A2V1DWX5_9PLEO</name>
<reference evidence="2 3" key="1">
    <citation type="journal article" date="2018" name="Sci. Rep.">
        <title>Comparative genomics provides insights into the lifestyle and reveals functional heterogeneity of dark septate endophytic fungi.</title>
        <authorList>
            <person name="Knapp D.G."/>
            <person name="Nemeth J.B."/>
            <person name="Barry K."/>
            <person name="Hainaut M."/>
            <person name="Henrissat B."/>
            <person name="Johnson J."/>
            <person name="Kuo A."/>
            <person name="Lim J.H.P."/>
            <person name="Lipzen A."/>
            <person name="Nolan M."/>
            <person name="Ohm R.A."/>
            <person name="Tamas L."/>
            <person name="Grigoriev I.V."/>
            <person name="Spatafora J.W."/>
            <person name="Nagy L.G."/>
            <person name="Kovacs G.M."/>
        </authorList>
    </citation>
    <scope>NUCLEOTIDE SEQUENCE [LARGE SCALE GENOMIC DNA]</scope>
    <source>
        <strain evidence="2 3">DSE2036</strain>
    </source>
</reference>